<dbReference type="EMBL" id="CP003350">
    <property type="protein sequence ID" value="AFC86026.1"/>
    <property type="molecule type" value="Genomic_DNA"/>
</dbReference>
<dbReference type="eggNOG" id="COG3391">
    <property type="taxonomic scope" value="Bacteria"/>
</dbReference>
<dbReference type="PANTHER" id="PTHR47197:SF3">
    <property type="entry name" value="DIHYDRO-HEME D1 DEHYDROGENASE"/>
    <property type="match status" value="1"/>
</dbReference>
<dbReference type="RefSeq" id="WP_014403031.1">
    <property type="nucleotide sequence ID" value="NC_017033.1"/>
</dbReference>
<reference evidence="1" key="1">
    <citation type="submission" date="2012-02" db="EMBL/GenBank/DDBJ databases">
        <title>The complete genome of Frateuria aurantia DSM 6220.</title>
        <authorList>
            <consortium name="US DOE Joint Genome Institute (JGI-PGF)"/>
            <person name="Lucas S."/>
            <person name="Copeland A."/>
            <person name="Lapidus A."/>
            <person name="Glavina del Rio T."/>
            <person name="Dalin E."/>
            <person name="Tice H."/>
            <person name="Bruce D."/>
            <person name="Goodwin L."/>
            <person name="Pitluck S."/>
            <person name="Peters L."/>
            <person name="Ovchinnikova G."/>
            <person name="Teshima H."/>
            <person name="Kyrpides N."/>
            <person name="Mavromatis K."/>
            <person name="Ivanova N."/>
            <person name="Brettin T."/>
            <person name="Detter J.C."/>
            <person name="Han C."/>
            <person name="Larimer F."/>
            <person name="Land M."/>
            <person name="Hauser L."/>
            <person name="Markowitz V."/>
            <person name="Cheng J.-F."/>
            <person name="Hugenholtz P."/>
            <person name="Woyke T."/>
            <person name="Wu D."/>
            <person name="Brambilla E."/>
            <person name="Klenk H.-P."/>
            <person name="Eisen J.A."/>
        </authorList>
    </citation>
    <scope>NUCLEOTIDE SEQUENCE</scope>
    <source>
        <strain evidence="1">DSM 6220</strain>
    </source>
</reference>
<keyword evidence="2" id="KW-1185">Reference proteome</keyword>
<proteinExistence type="predicted"/>
<dbReference type="AlphaFoldDB" id="H8L6U0"/>
<accession>H8L6U0</accession>
<dbReference type="HOGENOM" id="CLU_865568_0_0_6"/>
<evidence type="ECO:0000313" key="1">
    <source>
        <dbReference type="EMBL" id="AFC86026.1"/>
    </source>
</evidence>
<evidence type="ECO:0008006" key="3">
    <source>
        <dbReference type="Google" id="ProtNLM"/>
    </source>
</evidence>
<dbReference type="PANTHER" id="PTHR47197">
    <property type="entry name" value="PROTEIN NIRF"/>
    <property type="match status" value="1"/>
</dbReference>
<sequence>MIDNVSGFGLIAVDKAAGRILSLDPGSLQIQHVIDDLPRKPHELLIPPGRGKAYVPIFGDGVHGDNPHPGHHVAVVDLATRSLMKLIDVSPWRGPHTARLGGNGLVYCCCEESAVIVVIDPEKDAVVGHIRMESNKVHRLATVPGREHLITESEEDGTLSLVQMEGENGRVIKTVKAPSGLNGIDAALTRPWVVATSSERPELFVFDRDELALLRTVALPGHVRHAQITRYRPDGEILAVIGDFDPVASFYDADLKHLFTAEVQDKPLDGAFTPDGLHFLAANEDSGSISVIDLAKGCTARHVAVPKGCEVLAYYPLQPVAHTDC</sequence>
<name>H8L6U0_FRAAD</name>
<organism evidence="1 2">
    <name type="scientific">Frateuria aurantia (strain ATCC 33424 / DSM 6220 / KCTC 2777 / LMG 1558 / NBRC 3245 / NCIMB 13370)</name>
    <name type="common">Acetobacter aurantius</name>
    <dbReference type="NCBI Taxonomy" id="767434"/>
    <lineage>
        <taxon>Bacteria</taxon>
        <taxon>Pseudomonadati</taxon>
        <taxon>Pseudomonadota</taxon>
        <taxon>Gammaproteobacteria</taxon>
        <taxon>Lysobacterales</taxon>
        <taxon>Rhodanobacteraceae</taxon>
        <taxon>Frateuria</taxon>
    </lineage>
</organism>
<evidence type="ECO:0000313" key="2">
    <source>
        <dbReference type="Proteomes" id="UP000005234"/>
    </source>
</evidence>
<dbReference type="Gene3D" id="2.130.10.10">
    <property type="entry name" value="YVTN repeat-like/Quinoprotein amine dehydrogenase"/>
    <property type="match status" value="1"/>
</dbReference>
<gene>
    <name evidence="1" type="ordered locus">Fraau_1609</name>
</gene>
<dbReference type="Proteomes" id="UP000005234">
    <property type="component" value="Chromosome"/>
</dbReference>
<dbReference type="SUPFAM" id="SSF51004">
    <property type="entry name" value="C-terminal (heme d1) domain of cytochrome cd1-nitrite reductase"/>
    <property type="match status" value="2"/>
</dbReference>
<dbReference type="STRING" id="767434.Fraau_1609"/>
<dbReference type="KEGG" id="fau:Fraau_1609"/>
<dbReference type="InterPro" id="IPR011048">
    <property type="entry name" value="Haem_d1_sf"/>
</dbReference>
<dbReference type="InterPro" id="IPR051200">
    <property type="entry name" value="Host-pathogen_enzymatic-act"/>
</dbReference>
<dbReference type="OrthoDB" id="9776991at2"/>
<protein>
    <recommendedName>
        <fullName evidence="3">YVTN family beta-propeller repeat protein</fullName>
    </recommendedName>
</protein>
<dbReference type="InterPro" id="IPR015943">
    <property type="entry name" value="WD40/YVTN_repeat-like_dom_sf"/>
</dbReference>